<keyword evidence="4" id="KW-0804">Transcription</keyword>
<dbReference type="NCBIfam" id="TIGR02937">
    <property type="entry name" value="sigma70-ECF"/>
    <property type="match status" value="1"/>
</dbReference>
<feature type="domain" description="RNA polymerase sigma-70 region 2" evidence="5">
    <location>
        <begin position="26"/>
        <end position="93"/>
    </location>
</feature>
<dbReference type="PANTHER" id="PTHR43133">
    <property type="entry name" value="RNA POLYMERASE ECF-TYPE SIGMA FACTO"/>
    <property type="match status" value="1"/>
</dbReference>
<dbReference type="Proteomes" id="UP000776276">
    <property type="component" value="Unassembled WGS sequence"/>
</dbReference>
<comment type="caution">
    <text evidence="7">The sequence shown here is derived from an EMBL/GenBank/DDBJ whole genome shotgun (WGS) entry which is preliminary data.</text>
</comment>
<dbReference type="Pfam" id="PF08281">
    <property type="entry name" value="Sigma70_r4_2"/>
    <property type="match status" value="1"/>
</dbReference>
<accession>A0ABS6BJ38</accession>
<evidence type="ECO:0000259" key="5">
    <source>
        <dbReference type="Pfam" id="PF04542"/>
    </source>
</evidence>
<dbReference type="Pfam" id="PF04542">
    <property type="entry name" value="Sigma70_r2"/>
    <property type="match status" value="1"/>
</dbReference>
<dbReference type="PANTHER" id="PTHR43133:SF58">
    <property type="entry name" value="ECF RNA POLYMERASE SIGMA FACTOR SIGD"/>
    <property type="match status" value="1"/>
</dbReference>
<dbReference type="RefSeq" id="WP_216322992.1">
    <property type="nucleotide sequence ID" value="NZ_JAHKRT010000003.1"/>
</dbReference>
<evidence type="ECO:0000313" key="7">
    <source>
        <dbReference type="EMBL" id="MBU3077862.1"/>
    </source>
</evidence>
<gene>
    <name evidence="7" type="ORF">KOF26_08300</name>
</gene>
<sequence>MQTGEDQLRTWMTAGLDGDAAAHEALLRALVPLLAAFYRRRLRGAEHDVEDLVQETLIAIHTRRASYDRDRPFTAWLYAVARYRLIDHFRRQRMTVAIEDVEAILVTEGFEDASSARMDVDTLLATLSPKQARAIRDTHVDGLSVAEAASGAGIGESDVKVSVHRGLRALAARIRGERV</sequence>
<dbReference type="InterPro" id="IPR014284">
    <property type="entry name" value="RNA_pol_sigma-70_dom"/>
</dbReference>
<name>A0ABS6BJ38_9SPHN</name>
<keyword evidence="8" id="KW-1185">Reference proteome</keyword>
<reference evidence="7 8" key="1">
    <citation type="submission" date="2021-06" db="EMBL/GenBank/DDBJ databases">
        <title>Sphingomonas sp. XMGL2, whole genome shotgun sequencing project.</title>
        <authorList>
            <person name="Zhao G."/>
            <person name="Shen L."/>
        </authorList>
    </citation>
    <scope>NUCLEOTIDE SEQUENCE [LARGE SCALE GENOMIC DNA]</scope>
    <source>
        <strain evidence="7 8">XMGL2</strain>
    </source>
</reference>
<feature type="domain" description="RNA polymerase sigma factor 70 region 4 type 2" evidence="6">
    <location>
        <begin position="118"/>
        <end position="170"/>
    </location>
</feature>
<keyword evidence="3" id="KW-0238">DNA-binding</keyword>
<evidence type="ECO:0000313" key="8">
    <source>
        <dbReference type="Proteomes" id="UP000776276"/>
    </source>
</evidence>
<evidence type="ECO:0000256" key="3">
    <source>
        <dbReference type="ARBA" id="ARBA00023125"/>
    </source>
</evidence>
<dbReference type="InterPro" id="IPR007627">
    <property type="entry name" value="RNA_pol_sigma70_r2"/>
</dbReference>
<organism evidence="7 8">
    <name type="scientific">Sphingomonas quercus</name>
    <dbReference type="NCBI Taxonomy" id="2842451"/>
    <lineage>
        <taxon>Bacteria</taxon>
        <taxon>Pseudomonadati</taxon>
        <taxon>Pseudomonadota</taxon>
        <taxon>Alphaproteobacteria</taxon>
        <taxon>Sphingomonadales</taxon>
        <taxon>Sphingomonadaceae</taxon>
        <taxon>Sphingomonas</taxon>
    </lineage>
</organism>
<keyword evidence="1" id="KW-0805">Transcription regulation</keyword>
<proteinExistence type="predicted"/>
<evidence type="ECO:0000256" key="2">
    <source>
        <dbReference type="ARBA" id="ARBA00023082"/>
    </source>
</evidence>
<evidence type="ECO:0000256" key="4">
    <source>
        <dbReference type="ARBA" id="ARBA00023163"/>
    </source>
</evidence>
<dbReference type="EMBL" id="JAHKRT010000003">
    <property type="protein sequence ID" value="MBU3077862.1"/>
    <property type="molecule type" value="Genomic_DNA"/>
</dbReference>
<dbReference type="NCBIfam" id="NF009191">
    <property type="entry name" value="PRK12539.1"/>
    <property type="match status" value="1"/>
</dbReference>
<dbReference type="InterPro" id="IPR013249">
    <property type="entry name" value="RNA_pol_sigma70_r4_t2"/>
</dbReference>
<dbReference type="InterPro" id="IPR039425">
    <property type="entry name" value="RNA_pol_sigma-70-like"/>
</dbReference>
<keyword evidence="2" id="KW-0731">Sigma factor</keyword>
<protein>
    <submittedName>
        <fullName evidence="7">Sigma-70 family RNA polymerase sigma factor</fullName>
    </submittedName>
</protein>
<evidence type="ECO:0000256" key="1">
    <source>
        <dbReference type="ARBA" id="ARBA00023015"/>
    </source>
</evidence>
<evidence type="ECO:0000259" key="6">
    <source>
        <dbReference type="Pfam" id="PF08281"/>
    </source>
</evidence>